<dbReference type="PhylomeDB" id="D7EM26"/>
<dbReference type="OMA" id="DEWQLLY"/>
<dbReference type="HOGENOM" id="CLU_160229_0_0_1"/>
<dbReference type="AlphaFoldDB" id="D7EM26"/>
<dbReference type="InParanoid" id="D7EM26"/>
<evidence type="ECO:0000313" key="1">
    <source>
        <dbReference type="EMBL" id="EFA12536.1"/>
    </source>
</evidence>
<dbReference type="EMBL" id="KQ971350">
    <property type="protein sequence ID" value="EFA12536.1"/>
    <property type="molecule type" value="Genomic_DNA"/>
</dbReference>
<dbReference type="Proteomes" id="UP000007266">
    <property type="component" value="Linkage group 7"/>
</dbReference>
<gene>
    <name evidence="1" type="primary">GLEAN_11485</name>
    <name evidence="1" type="ORF">TcasGA2_TC011485</name>
</gene>
<reference evidence="1 2" key="1">
    <citation type="journal article" date="2008" name="Nature">
        <title>The genome of the model beetle and pest Tribolium castaneum.</title>
        <authorList>
            <consortium name="Tribolium Genome Sequencing Consortium"/>
            <person name="Richards S."/>
            <person name="Gibbs R.A."/>
            <person name="Weinstock G.M."/>
            <person name="Brown S.J."/>
            <person name="Denell R."/>
            <person name="Beeman R.W."/>
            <person name="Gibbs R."/>
            <person name="Beeman R.W."/>
            <person name="Brown S.J."/>
            <person name="Bucher G."/>
            <person name="Friedrich M."/>
            <person name="Grimmelikhuijzen C.J."/>
            <person name="Klingler M."/>
            <person name="Lorenzen M."/>
            <person name="Richards S."/>
            <person name="Roth S."/>
            <person name="Schroder R."/>
            <person name="Tautz D."/>
            <person name="Zdobnov E.M."/>
            <person name="Muzny D."/>
            <person name="Gibbs R.A."/>
            <person name="Weinstock G.M."/>
            <person name="Attaway T."/>
            <person name="Bell S."/>
            <person name="Buhay C.J."/>
            <person name="Chandrabose M.N."/>
            <person name="Chavez D."/>
            <person name="Clerk-Blankenburg K.P."/>
            <person name="Cree A."/>
            <person name="Dao M."/>
            <person name="Davis C."/>
            <person name="Chacko J."/>
            <person name="Dinh H."/>
            <person name="Dugan-Rocha S."/>
            <person name="Fowler G."/>
            <person name="Garner T.T."/>
            <person name="Garnes J."/>
            <person name="Gnirke A."/>
            <person name="Hawes A."/>
            <person name="Hernandez J."/>
            <person name="Hines S."/>
            <person name="Holder M."/>
            <person name="Hume J."/>
            <person name="Jhangiani S.N."/>
            <person name="Joshi V."/>
            <person name="Khan Z.M."/>
            <person name="Jackson L."/>
            <person name="Kovar C."/>
            <person name="Kowis A."/>
            <person name="Lee S."/>
            <person name="Lewis L.R."/>
            <person name="Margolis J."/>
            <person name="Morgan M."/>
            <person name="Nazareth L.V."/>
            <person name="Nguyen N."/>
            <person name="Okwuonu G."/>
            <person name="Parker D."/>
            <person name="Richards S."/>
            <person name="Ruiz S.J."/>
            <person name="Santibanez J."/>
            <person name="Savard J."/>
            <person name="Scherer S.E."/>
            <person name="Schneider B."/>
            <person name="Sodergren E."/>
            <person name="Tautz D."/>
            <person name="Vattahil S."/>
            <person name="Villasana D."/>
            <person name="White C.S."/>
            <person name="Wright R."/>
            <person name="Park Y."/>
            <person name="Beeman R.W."/>
            <person name="Lord J."/>
            <person name="Oppert B."/>
            <person name="Lorenzen M."/>
            <person name="Brown S."/>
            <person name="Wang L."/>
            <person name="Savard J."/>
            <person name="Tautz D."/>
            <person name="Richards S."/>
            <person name="Weinstock G."/>
            <person name="Gibbs R.A."/>
            <person name="Liu Y."/>
            <person name="Worley K."/>
            <person name="Weinstock G."/>
            <person name="Elsik C.G."/>
            <person name="Reese J.T."/>
            <person name="Elhaik E."/>
            <person name="Landan G."/>
            <person name="Graur D."/>
            <person name="Arensburger P."/>
            <person name="Atkinson P."/>
            <person name="Beeman R.W."/>
            <person name="Beidler J."/>
            <person name="Brown S.J."/>
            <person name="Demuth J.P."/>
            <person name="Drury D.W."/>
            <person name="Du Y.Z."/>
            <person name="Fujiwara H."/>
            <person name="Lorenzen M."/>
            <person name="Maselli V."/>
            <person name="Osanai M."/>
            <person name="Park Y."/>
            <person name="Robertson H.M."/>
            <person name="Tu Z."/>
            <person name="Wang J.J."/>
            <person name="Wang S."/>
            <person name="Richards S."/>
            <person name="Song H."/>
            <person name="Zhang L."/>
            <person name="Sodergren E."/>
            <person name="Werner D."/>
            <person name="Stanke M."/>
            <person name="Morgenstern B."/>
            <person name="Solovyev V."/>
            <person name="Kosarev P."/>
            <person name="Brown G."/>
            <person name="Chen H.C."/>
            <person name="Ermolaeva O."/>
            <person name="Hlavina W."/>
            <person name="Kapustin Y."/>
            <person name="Kiryutin B."/>
            <person name="Kitts P."/>
            <person name="Maglott D."/>
            <person name="Pruitt K."/>
            <person name="Sapojnikov V."/>
            <person name="Souvorov A."/>
            <person name="Mackey A.J."/>
            <person name="Waterhouse R.M."/>
            <person name="Wyder S."/>
            <person name="Zdobnov E.M."/>
            <person name="Zdobnov E.M."/>
            <person name="Wyder S."/>
            <person name="Kriventseva E.V."/>
            <person name="Kadowaki T."/>
            <person name="Bork P."/>
            <person name="Aranda M."/>
            <person name="Bao R."/>
            <person name="Beermann A."/>
            <person name="Berns N."/>
            <person name="Bolognesi R."/>
            <person name="Bonneton F."/>
            <person name="Bopp D."/>
            <person name="Brown S.J."/>
            <person name="Bucher G."/>
            <person name="Butts T."/>
            <person name="Chaumot A."/>
            <person name="Denell R.E."/>
            <person name="Ferrier D.E."/>
            <person name="Friedrich M."/>
            <person name="Gordon C.M."/>
            <person name="Jindra M."/>
            <person name="Klingler M."/>
            <person name="Lan Q."/>
            <person name="Lattorff H.M."/>
            <person name="Laudet V."/>
            <person name="von Levetsow C."/>
            <person name="Liu Z."/>
            <person name="Lutz R."/>
            <person name="Lynch J.A."/>
            <person name="da Fonseca R.N."/>
            <person name="Posnien N."/>
            <person name="Reuter R."/>
            <person name="Roth S."/>
            <person name="Savard J."/>
            <person name="Schinko J.B."/>
            <person name="Schmitt C."/>
            <person name="Schoppmeier M."/>
            <person name="Schroder R."/>
            <person name="Shippy T.D."/>
            <person name="Simonnet F."/>
            <person name="Marques-Souza H."/>
            <person name="Tautz D."/>
            <person name="Tomoyasu Y."/>
            <person name="Trauner J."/>
            <person name="Van der Zee M."/>
            <person name="Vervoort M."/>
            <person name="Wittkopp N."/>
            <person name="Wimmer E.A."/>
            <person name="Yang X."/>
            <person name="Jones A.K."/>
            <person name="Sattelle D.B."/>
            <person name="Ebert P.R."/>
            <person name="Nelson D."/>
            <person name="Scott J.G."/>
            <person name="Beeman R.W."/>
            <person name="Muthukrishnan S."/>
            <person name="Kramer K.J."/>
            <person name="Arakane Y."/>
            <person name="Beeman R.W."/>
            <person name="Zhu Q."/>
            <person name="Hogenkamp D."/>
            <person name="Dixit R."/>
            <person name="Oppert B."/>
            <person name="Jiang H."/>
            <person name="Zou Z."/>
            <person name="Marshall J."/>
            <person name="Elpidina E."/>
            <person name="Vinokurov K."/>
            <person name="Oppert C."/>
            <person name="Zou Z."/>
            <person name="Evans J."/>
            <person name="Lu Z."/>
            <person name="Zhao P."/>
            <person name="Sumathipala N."/>
            <person name="Altincicek B."/>
            <person name="Vilcinskas A."/>
            <person name="Williams M."/>
            <person name="Hultmark D."/>
            <person name="Hetru C."/>
            <person name="Jiang H."/>
            <person name="Grimmelikhuijzen C.J."/>
            <person name="Hauser F."/>
            <person name="Cazzamali G."/>
            <person name="Williamson M."/>
            <person name="Park Y."/>
            <person name="Li B."/>
            <person name="Tanaka Y."/>
            <person name="Predel R."/>
            <person name="Neupert S."/>
            <person name="Schachtner J."/>
            <person name="Verleyen P."/>
            <person name="Raible F."/>
            <person name="Bork P."/>
            <person name="Friedrich M."/>
            <person name="Walden K.K."/>
            <person name="Robertson H.M."/>
            <person name="Angeli S."/>
            <person name="Foret S."/>
            <person name="Bucher G."/>
            <person name="Schuetz S."/>
            <person name="Maleszka R."/>
            <person name="Wimmer E.A."/>
            <person name="Beeman R.W."/>
            <person name="Lorenzen M."/>
            <person name="Tomoyasu Y."/>
            <person name="Miller S.C."/>
            <person name="Grossmann D."/>
            <person name="Bucher G."/>
        </authorList>
    </citation>
    <scope>NUCLEOTIDE SEQUENCE [LARGE SCALE GENOMIC DNA]</scope>
    <source>
        <strain evidence="1 2">Georgia GA2</strain>
    </source>
</reference>
<proteinExistence type="predicted"/>
<reference evidence="1 2" key="2">
    <citation type="journal article" date="2010" name="Nucleic Acids Res.">
        <title>BeetleBase in 2010: revisions to provide comprehensive genomic information for Tribolium castaneum.</title>
        <authorList>
            <person name="Kim H.S."/>
            <person name="Murphy T."/>
            <person name="Xia J."/>
            <person name="Caragea D."/>
            <person name="Park Y."/>
            <person name="Beeman R.W."/>
            <person name="Lorenzen M.D."/>
            <person name="Butcher S."/>
            <person name="Manak J.R."/>
            <person name="Brown S.J."/>
        </authorList>
    </citation>
    <scope>GENOME REANNOTATION</scope>
    <source>
        <strain evidence="1 2">Georgia GA2</strain>
    </source>
</reference>
<keyword evidence="2" id="KW-1185">Reference proteome</keyword>
<name>D7EM26_TRICA</name>
<organism evidence="1 2">
    <name type="scientific">Tribolium castaneum</name>
    <name type="common">Red flour beetle</name>
    <dbReference type="NCBI Taxonomy" id="7070"/>
    <lineage>
        <taxon>Eukaryota</taxon>
        <taxon>Metazoa</taxon>
        <taxon>Ecdysozoa</taxon>
        <taxon>Arthropoda</taxon>
        <taxon>Hexapoda</taxon>
        <taxon>Insecta</taxon>
        <taxon>Pterygota</taxon>
        <taxon>Neoptera</taxon>
        <taxon>Endopterygota</taxon>
        <taxon>Coleoptera</taxon>
        <taxon>Polyphaga</taxon>
        <taxon>Cucujiformia</taxon>
        <taxon>Tenebrionidae</taxon>
        <taxon>Tenebrionidae incertae sedis</taxon>
        <taxon>Tribolium</taxon>
    </lineage>
</organism>
<sequence>MDLRFKAPFTAIVAGPTACGKSYFTTRFLIHLMCDVKFQRIVWFYDEWQLLYESNVKAENLQIEYHQGIPVMCGFDSEHPTLIVIDDLMSEANGRVVDIFK</sequence>
<evidence type="ECO:0000313" key="2">
    <source>
        <dbReference type="Proteomes" id="UP000007266"/>
    </source>
</evidence>
<accession>D7EM26</accession>
<protein>
    <submittedName>
        <fullName evidence="1">Uncharacterized protein</fullName>
    </submittedName>
</protein>